<dbReference type="PANTHER" id="PTHR38134">
    <property type="entry name" value="SLR1395 PROTEIN"/>
    <property type="match status" value="1"/>
</dbReference>
<dbReference type="SUPFAM" id="SSF46938">
    <property type="entry name" value="CRAL/TRIO N-terminal domain"/>
    <property type="match status" value="1"/>
</dbReference>
<evidence type="ECO:0000256" key="1">
    <source>
        <dbReference type="ARBA" id="ARBA00023015"/>
    </source>
</evidence>
<dbReference type="Gene3D" id="2.170.150.80">
    <property type="entry name" value="NAC domain"/>
    <property type="match status" value="1"/>
</dbReference>
<evidence type="ECO:0000256" key="4">
    <source>
        <dbReference type="ARBA" id="ARBA00023242"/>
    </source>
</evidence>
<feature type="domain" description="NAC" evidence="6">
    <location>
        <begin position="46"/>
        <end position="198"/>
    </location>
</feature>
<dbReference type="GO" id="GO:0003677">
    <property type="term" value="F:DNA binding"/>
    <property type="evidence" value="ECO:0007669"/>
    <property type="project" value="UniProtKB-KW"/>
</dbReference>
<dbReference type="InterPro" id="IPR036273">
    <property type="entry name" value="CRAL/TRIO_N_dom_sf"/>
</dbReference>
<comment type="caution">
    <text evidence="7">The sequence shown here is derived from an EMBL/GenBank/DDBJ whole genome shotgun (WGS) entry which is preliminary data.</text>
</comment>
<keyword evidence="2" id="KW-0238">DNA-binding</keyword>
<dbReference type="SUPFAM" id="SSF101941">
    <property type="entry name" value="NAC domain"/>
    <property type="match status" value="1"/>
</dbReference>
<evidence type="ECO:0000256" key="3">
    <source>
        <dbReference type="ARBA" id="ARBA00023163"/>
    </source>
</evidence>
<dbReference type="GO" id="GO:0016301">
    <property type="term" value="F:kinase activity"/>
    <property type="evidence" value="ECO:0007669"/>
    <property type="project" value="UniProtKB-KW"/>
</dbReference>
<proteinExistence type="predicted"/>
<evidence type="ECO:0000256" key="2">
    <source>
        <dbReference type="ARBA" id="ARBA00023125"/>
    </source>
</evidence>
<dbReference type="InterPro" id="IPR036093">
    <property type="entry name" value="NAC_dom_sf"/>
</dbReference>
<keyword evidence="7" id="KW-0808">Transferase</keyword>
<keyword evidence="1" id="KW-0805">Transcription regulation</keyword>
<keyword evidence="7" id="KW-0418">Kinase</keyword>
<feature type="compositionally biased region" description="Basic and acidic residues" evidence="5">
    <location>
        <begin position="141"/>
        <end position="153"/>
    </location>
</feature>
<evidence type="ECO:0000313" key="7">
    <source>
        <dbReference type="EMBL" id="PWZ38120.1"/>
    </source>
</evidence>
<accession>A0A3L6FY84</accession>
<name>A0A3L6FY84_MAIZE</name>
<gene>
    <name evidence="7" type="primary">ARA1_6</name>
    <name evidence="7" type="ORF">Zm00014a_014963</name>
</gene>
<dbReference type="PROSITE" id="PS51005">
    <property type="entry name" value="NAC"/>
    <property type="match status" value="1"/>
</dbReference>
<dbReference type="InterPro" id="IPR053205">
    <property type="entry name" value="GHMP_kinase_L-arabinokinase"/>
</dbReference>
<protein>
    <submittedName>
        <fullName evidence="7">L-arabinokinase</fullName>
    </submittedName>
</protein>
<keyword evidence="3" id="KW-0804">Transcription</keyword>
<feature type="region of interest" description="Disordered" evidence="5">
    <location>
        <begin position="118"/>
        <end position="153"/>
    </location>
</feature>
<dbReference type="InterPro" id="IPR003441">
    <property type="entry name" value="NAC-dom"/>
</dbReference>
<dbReference type="Proteomes" id="UP000251960">
    <property type="component" value="Chromosome 2"/>
</dbReference>
<dbReference type="GO" id="GO:0006355">
    <property type="term" value="P:regulation of DNA-templated transcription"/>
    <property type="evidence" value="ECO:0007669"/>
    <property type="project" value="InterPro"/>
</dbReference>
<keyword evidence="4" id="KW-0539">Nucleus</keyword>
<dbReference type="Pfam" id="PF02365">
    <property type="entry name" value="NAM"/>
    <property type="match status" value="1"/>
</dbReference>
<dbReference type="PANTHER" id="PTHR38134:SF2">
    <property type="entry name" value="GALACTOKINASE"/>
    <property type="match status" value="1"/>
</dbReference>
<dbReference type="ExpressionAtlas" id="A0A3L6FY84">
    <property type="expression patterns" value="baseline and differential"/>
</dbReference>
<evidence type="ECO:0000313" key="8">
    <source>
        <dbReference type="Proteomes" id="UP000251960"/>
    </source>
</evidence>
<organism evidence="7 8">
    <name type="scientific">Zea mays</name>
    <name type="common">Maize</name>
    <dbReference type="NCBI Taxonomy" id="4577"/>
    <lineage>
        <taxon>Eukaryota</taxon>
        <taxon>Viridiplantae</taxon>
        <taxon>Streptophyta</taxon>
        <taxon>Embryophyta</taxon>
        <taxon>Tracheophyta</taxon>
        <taxon>Spermatophyta</taxon>
        <taxon>Magnoliopsida</taxon>
        <taxon>Liliopsida</taxon>
        <taxon>Poales</taxon>
        <taxon>Poaceae</taxon>
        <taxon>PACMAD clade</taxon>
        <taxon>Panicoideae</taxon>
        <taxon>Andropogonodae</taxon>
        <taxon>Andropogoneae</taxon>
        <taxon>Tripsacinae</taxon>
        <taxon>Zea</taxon>
    </lineage>
</organism>
<reference evidence="7 8" key="1">
    <citation type="journal article" date="2018" name="Nat. Genet.">
        <title>Extensive intraspecific gene order and gene structural variations between Mo17 and other maize genomes.</title>
        <authorList>
            <person name="Sun S."/>
            <person name="Zhou Y."/>
            <person name="Chen J."/>
            <person name="Shi J."/>
            <person name="Zhao H."/>
            <person name="Zhao H."/>
            <person name="Song W."/>
            <person name="Zhang M."/>
            <person name="Cui Y."/>
            <person name="Dong X."/>
            <person name="Liu H."/>
            <person name="Ma X."/>
            <person name="Jiao Y."/>
            <person name="Wang B."/>
            <person name="Wei X."/>
            <person name="Stein J.C."/>
            <person name="Glaubitz J.C."/>
            <person name="Lu F."/>
            <person name="Yu G."/>
            <person name="Liang C."/>
            <person name="Fengler K."/>
            <person name="Li B."/>
            <person name="Rafalski A."/>
            <person name="Schnable P.S."/>
            <person name="Ware D.H."/>
            <person name="Buckler E.S."/>
            <person name="Lai J."/>
        </authorList>
    </citation>
    <scope>NUCLEOTIDE SEQUENCE [LARGE SCALE GENOMIC DNA]</scope>
    <source>
        <strain evidence="8">cv. Missouri 17</strain>
        <tissue evidence="7">Seedling</tissue>
    </source>
</reference>
<evidence type="ECO:0000259" key="6">
    <source>
        <dbReference type="PROSITE" id="PS51005"/>
    </source>
</evidence>
<evidence type="ECO:0000256" key="5">
    <source>
        <dbReference type="SAM" id="MobiDB-lite"/>
    </source>
</evidence>
<dbReference type="EMBL" id="NCVQ01000003">
    <property type="protein sequence ID" value="PWZ38120.1"/>
    <property type="molecule type" value="Genomic_DNA"/>
</dbReference>
<dbReference type="AlphaFoldDB" id="A0A3L6FY84"/>
<sequence>MKTKTHAPYEAHLPISLPLLARLHPRPPPPCGLRPPPLASLHRPVPPLVDRPSPTDEELVSYYLRCLVLGRRLRVDAIAEIDLYRLEPWDLPSLSCIRSRDAHWYFFARLDRKVAGAGAGGRGGPGNMTNRATPRGYWKTTGKDREVHHRGKPGERTVASFRDRLAAHGLLPDKHGDYHMMLRFLKARKFKADKLLMVDGNGLLHARAAVGIGHAVGIDPLQPVTSAANFGGHIVCTHNSIAPLRFSEFLIMVRGVQYHQTAVVPRESILKTEAEWLNSIKADLVVSYVVPVVCRATTDAGIRSVCVTNFSWDFTYAEYVVAVGHHHRSIVWQVLDLLEVLQFRCPDTSTKYPQLLSNLGIESKIEEILRNNANFENGGVYYYSERGDRLIDLDAFHEKLLQISQELNSQLTEPEKAGLKESVHRFLKWAWRYNKNLEEQAAQLHMLTGWSQIVVEKHTKFSVTLHSAKLMTRMGKMASQLGNRGCTKREGVKLRESGFMINHHMSRLMQESCKRILFGSELFEEYIGQLAMASMASLDNFGEDEQIDARKLQGECSSRCDAMHNMTEWEELDQMSEAGGDINSRILPLKDIENQDLLMSETNSVCEAHEDTEDQPSEKDAPVAWEEDENNVGWMPLLAAAHIENISRI</sequence>